<keyword evidence="1" id="KW-0472">Membrane</keyword>
<sequence length="198" mass="21745">MESHRKKSVTLIELIIAIILVSVIILGINSIDIFSRYHLISSDRRAKLQNDLSYCLDHITKEASKAIGNEAIFTSGSVVLINPNTTLDIFTDANGNGMRDIAGSAPKDKWIRYWFDSANYQLKYYADCTDATTPSCAGTPEILTKKITAFIPSVDFVTNGNYIDVSITGRWNPASALSPDNPEITMQASVNLPSVSTH</sequence>
<accession>A0A2G9YHJ1</accession>
<dbReference type="EMBL" id="PCRK01000174">
    <property type="protein sequence ID" value="PIP18707.1"/>
    <property type="molecule type" value="Genomic_DNA"/>
</dbReference>
<dbReference type="InterPro" id="IPR012902">
    <property type="entry name" value="N_methyl_site"/>
</dbReference>
<dbReference type="Pfam" id="PF07963">
    <property type="entry name" value="N_methyl"/>
    <property type="match status" value="1"/>
</dbReference>
<gene>
    <name evidence="2" type="ORF">COX41_06770</name>
</gene>
<keyword evidence="1" id="KW-1133">Transmembrane helix</keyword>
<name>A0A2G9YHJ1_9BACT</name>
<feature type="transmembrane region" description="Helical" evidence="1">
    <location>
        <begin position="12"/>
        <end position="31"/>
    </location>
</feature>
<evidence type="ECO:0000256" key="1">
    <source>
        <dbReference type="SAM" id="Phobius"/>
    </source>
</evidence>
<dbReference type="AlphaFoldDB" id="A0A2G9YHJ1"/>
<comment type="caution">
    <text evidence="2">The sequence shown here is derived from an EMBL/GenBank/DDBJ whole genome shotgun (WGS) entry which is preliminary data.</text>
</comment>
<dbReference type="Proteomes" id="UP000231292">
    <property type="component" value="Unassembled WGS sequence"/>
</dbReference>
<proteinExistence type="predicted"/>
<keyword evidence="1" id="KW-0812">Transmembrane</keyword>
<protein>
    <submittedName>
        <fullName evidence="2">Uncharacterized protein</fullName>
    </submittedName>
</protein>
<organism evidence="2 3">
    <name type="scientific">Candidatus Sherwoodlollariibacterium unditelluris</name>
    <dbReference type="NCBI Taxonomy" id="1974757"/>
    <lineage>
        <taxon>Bacteria</taxon>
        <taxon>Pseudomonadati</taxon>
        <taxon>Candidatus Omnitrophota</taxon>
        <taxon>Candidatus Sherwoodlollariibacterium</taxon>
    </lineage>
</organism>
<reference evidence="2 3" key="1">
    <citation type="submission" date="2017-09" db="EMBL/GenBank/DDBJ databases">
        <title>Depth-based differentiation of microbial function through sediment-hosted aquifers and enrichment of novel symbionts in the deep terrestrial subsurface.</title>
        <authorList>
            <person name="Probst A.J."/>
            <person name="Ladd B."/>
            <person name="Jarett J.K."/>
            <person name="Geller-Mcgrath D.E."/>
            <person name="Sieber C.M."/>
            <person name="Emerson J.B."/>
            <person name="Anantharaman K."/>
            <person name="Thomas B.C."/>
            <person name="Malmstrom R."/>
            <person name="Stieglmeier M."/>
            <person name="Klingl A."/>
            <person name="Woyke T."/>
            <person name="Ryan C.M."/>
            <person name="Banfield J.F."/>
        </authorList>
    </citation>
    <scope>NUCLEOTIDE SEQUENCE [LARGE SCALE GENOMIC DNA]</scope>
    <source>
        <strain evidence="2">CG23_combo_of_CG06-09_8_20_14_all_41_10</strain>
    </source>
</reference>
<evidence type="ECO:0000313" key="2">
    <source>
        <dbReference type="EMBL" id="PIP18707.1"/>
    </source>
</evidence>
<evidence type="ECO:0000313" key="3">
    <source>
        <dbReference type="Proteomes" id="UP000231292"/>
    </source>
</evidence>